<protein>
    <recommendedName>
        <fullName evidence="14">Peptidase M13 N-terminal domain-containing protein</fullName>
    </recommendedName>
</protein>
<name>A0A8S1DL63_9INSE</name>
<evidence type="ECO:0000256" key="3">
    <source>
        <dbReference type="ARBA" id="ARBA00007357"/>
    </source>
</evidence>
<dbReference type="GO" id="GO:0004222">
    <property type="term" value="F:metalloendopeptidase activity"/>
    <property type="evidence" value="ECO:0007669"/>
    <property type="project" value="InterPro"/>
</dbReference>
<dbReference type="CDD" id="cd08662">
    <property type="entry name" value="M13"/>
    <property type="match status" value="1"/>
</dbReference>
<dbReference type="SUPFAM" id="SSF55486">
    <property type="entry name" value="Metalloproteases ('zincins'), catalytic domain"/>
    <property type="match status" value="1"/>
</dbReference>
<dbReference type="PROSITE" id="PS51885">
    <property type="entry name" value="NEPRILYSIN"/>
    <property type="match status" value="1"/>
</dbReference>
<evidence type="ECO:0000313" key="12">
    <source>
        <dbReference type="EMBL" id="CAB3381762.1"/>
    </source>
</evidence>
<accession>A0A8S1DL63</accession>
<keyword evidence="13" id="KW-1185">Reference proteome</keyword>
<dbReference type="GO" id="GO:0005886">
    <property type="term" value="C:plasma membrane"/>
    <property type="evidence" value="ECO:0007669"/>
    <property type="project" value="UniProtKB-SubCell"/>
</dbReference>
<feature type="domain" description="Peptidase M13 N-terminal" evidence="11">
    <location>
        <begin position="122"/>
        <end position="573"/>
    </location>
</feature>
<comment type="similarity">
    <text evidence="3">Belongs to the peptidase M13 family.</text>
</comment>
<dbReference type="GO" id="GO:0016485">
    <property type="term" value="P:protein processing"/>
    <property type="evidence" value="ECO:0007669"/>
    <property type="project" value="TreeGrafter"/>
</dbReference>
<comment type="cofactor">
    <cofactor evidence="1">
        <name>Zn(2+)</name>
        <dbReference type="ChEBI" id="CHEBI:29105"/>
    </cofactor>
</comment>
<keyword evidence="6" id="KW-0378">Hydrolase</keyword>
<reference evidence="12 13" key="1">
    <citation type="submission" date="2020-04" db="EMBL/GenBank/DDBJ databases">
        <authorList>
            <person name="Alioto T."/>
            <person name="Alioto T."/>
            <person name="Gomez Garrido J."/>
        </authorList>
    </citation>
    <scope>NUCLEOTIDE SEQUENCE [LARGE SCALE GENOMIC DNA]</scope>
</reference>
<dbReference type="EMBL" id="CADEPI010000246">
    <property type="protein sequence ID" value="CAB3381762.1"/>
    <property type="molecule type" value="Genomic_DNA"/>
</dbReference>
<dbReference type="InterPro" id="IPR000718">
    <property type="entry name" value="Peptidase_M13"/>
</dbReference>
<organism evidence="12 13">
    <name type="scientific">Cloeon dipterum</name>
    <dbReference type="NCBI Taxonomy" id="197152"/>
    <lineage>
        <taxon>Eukaryota</taxon>
        <taxon>Metazoa</taxon>
        <taxon>Ecdysozoa</taxon>
        <taxon>Arthropoda</taxon>
        <taxon>Hexapoda</taxon>
        <taxon>Insecta</taxon>
        <taxon>Pterygota</taxon>
        <taxon>Palaeoptera</taxon>
        <taxon>Ephemeroptera</taxon>
        <taxon>Pisciforma</taxon>
        <taxon>Baetidae</taxon>
        <taxon>Cloeon</taxon>
    </lineage>
</organism>
<dbReference type="Pfam" id="PF01431">
    <property type="entry name" value="Peptidase_M13"/>
    <property type="match status" value="1"/>
</dbReference>
<dbReference type="PANTHER" id="PTHR11733:SF133">
    <property type="entry name" value="PHOSPHATE-REGULATING NEUTRAL ENDOPEPTIDASE PHEX"/>
    <property type="match status" value="1"/>
</dbReference>
<dbReference type="Gene3D" id="3.40.390.10">
    <property type="entry name" value="Collagenase (Catalytic Domain)"/>
    <property type="match status" value="1"/>
</dbReference>
<keyword evidence="4" id="KW-0645">Protease</keyword>
<dbReference type="PRINTS" id="PR00786">
    <property type="entry name" value="NEPRILYSIN"/>
</dbReference>
<keyword evidence="5" id="KW-0479">Metal-binding</keyword>
<gene>
    <name evidence="12" type="ORF">CLODIP_2_CD06321</name>
</gene>
<dbReference type="OrthoDB" id="6475849at2759"/>
<evidence type="ECO:0000256" key="5">
    <source>
        <dbReference type="ARBA" id="ARBA00022723"/>
    </source>
</evidence>
<keyword evidence="9" id="KW-0812">Transmembrane</keyword>
<evidence type="ECO:0000256" key="7">
    <source>
        <dbReference type="ARBA" id="ARBA00022833"/>
    </source>
</evidence>
<feature type="transmembrane region" description="Helical" evidence="9">
    <location>
        <begin position="66"/>
        <end position="89"/>
    </location>
</feature>
<dbReference type="InterPro" id="IPR024079">
    <property type="entry name" value="MetalloPept_cat_dom_sf"/>
</dbReference>
<evidence type="ECO:0000256" key="2">
    <source>
        <dbReference type="ARBA" id="ARBA00004401"/>
    </source>
</evidence>
<dbReference type="AlphaFoldDB" id="A0A8S1DL63"/>
<feature type="domain" description="Peptidase M13 C-terminal" evidence="10">
    <location>
        <begin position="636"/>
        <end position="840"/>
    </location>
</feature>
<dbReference type="InterPro" id="IPR008753">
    <property type="entry name" value="Peptidase_M13_N"/>
</dbReference>
<dbReference type="Proteomes" id="UP000494165">
    <property type="component" value="Unassembled WGS sequence"/>
</dbReference>
<evidence type="ECO:0008006" key="14">
    <source>
        <dbReference type="Google" id="ProtNLM"/>
    </source>
</evidence>
<evidence type="ECO:0000256" key="1">
    <source>
        <dbReference type="ARBA" id="ARBA00001947"/>
    </source>
</evidence>
<evidence type="ECO:0000256" key="8">
    <source>
        <dbReference type="ARBA" id="ARBA00023049"/>
    </source>
</evidence>
<dbReference type="InterPro" id="IPR018497">
    <property type="entry name" value="Peptidase_M13_C"/>
</dbReference>
<evidence type="ECO:0000259" key="11">
    <source>
        <dbReference type="Pfam" id="PF05649"/>
    </source>
</evidence>
<keyword evidence="7" id="KW-0862">Zinc</keyword>
<evidence type="ECO:0000256" key="6">
    <source>
        <dbReference type="ARBA" id="ARBA00022801"/>
    </source>
</evidence>
<dbReference type="GO" id="GO:0046872">
    <property type="term" value="F:metal ion binding"/>
    <property type="evidence" value="ECO:0007669"/>
    <property type="project" value="UniProtKB-KW"/>
</dbReference>
<comment type="subcellular location">
    <subcellularLocation>
        <location evidence="2">Cell membrane</location>
        <topology evidence="2">Single-pass type II membrane protein</topology>
    </subcellularLocation>
</comment>
<evidence type="ECO:0000256" key="4">
    <source>
        <dbReference type="ARBA" id="ARBA00022670"/>
    </source>
</evidence>
<dbReference type="InterPro" id="IPR042089">
    <property type="entry name" value="Peptidase_M13_dom_2"/>
</dbReference>
<keyword evidence="9" id="KW-0472">Membrane</keyword>
<dbReference type="Pfam" id="PF05649">
    <property type="entry name" value="Peptidase_M13_N"/>
    <property type="match status" value="1"/>
</dbReference>
<proteinExistence type="inferred from homology"/>
<evidence type="ECO:0000259" key="10">
    <source>
        <dbReference type="Pfam" id="PF01431"/>
    </source>
</evidence>
<dbReference type="PANTHER" id="PTHR11733">
    <property type="entry name" value="ZINC METALLOPROTEASE FAMILY M13 NEPRILYSIN-RELATED"/>
    <property type="match status" value="1"/>
</dbReference>
<keyword evidence="8" id="KW-0482">Metalloprotease</keyword>
<dbReference type="Gene3D" id="1.10.1380.10">
    <property type="entry name" value="Neutral endopeptidase , domain2"/>
    <property type="match status" value="1"/>
</dbReference>
<evidence type="ECO:0000256" key="9">
    <source>
        <dbReference type="SAM" id="Phobius"/>
    </source>
</evidence>
<evidence type="ECO:0000313" key="13">
    <source>
        <dbReference type="Proteomes" id="UP000494165"/>
    </source>
</evidence>
<sequence>MSATGEPRLFTVRSLDRINVEVADEERAAATSATSEFTASGGRKKKRNAKQALNWFNERSRCEKQLIVGVGILLAICCTLFITALVLLLRGPPYDESKVCRSEECMASAALVMQNMDLNADPCEDFYQYACGRFSESNPIVGDSLDINLFNLKRKKLDQEIKDFLEKPATSKDPLPVQQAKQLYDECLDLDAMDKEGMNPIFDLLKKVGLPLVPALFRFEDSAGESALGNWQWAGAAGSFTRWAGIDAIVGVYVTPDLHNSSLKRVKIYPPSWSTPYSFKNRKKYAKLMSDGEFIEEALKESQAERSLPGKAISLRKKYMRNVIEIAINATKENRTNTNQFERQEDEKKMNESLSAMDKALDKLIQIDKSLRTALNGSFREIDMQKFNLSDLQEFTDNITRENNSERKNLINWELLFSKVFEGTNVTTDKLGEIYIYAPYITHMTNVLANSSTSSVEAILWWLAIDAGVQHTTKKMRNTLNDYLTEFHGTRYRPRKRSDKCMNMVNKYFGVAVGHYFANPGFVNRSSEKIGTMYDGIKDVFKNRVRGLDWMDEITKQAVVEKAETTKINIGFPKEALNSTNLTMYYAGVEKFEKRDKRKFLSNFMKIVRFHYFEMFSRLNEPVNREEWASDPMVVNAFYSMETNLITVPAGILRFPFFDTGLDVLNYGGIGVILGHELTHGFDNTGRLYDANGNYRSWWVNDTADVYDNKTKCFVKHYGKLYIEELGFVDGRLTLGENIADNGGVRAAFESYQLLRKQKPDLKELLPGLEMLSPEKLFFIFYAGWSCQSVDKKAIAYVMFDPHSPSEARVWGAVSNSWIFANTFGCDFCSTMNPKKKCEIW</sequence>
<keyword evidence="9" id="KW-1133">Transmembrane helix</keyword>
<comment type="caution">
    <text evidence="12">The sequence shown here is derived from an EMBL/GenBank/DDBJ whole genome shotgun (WGS) entry which is preliminary data.</text>
</comment>